<evidence type="ECO:0000313" key="22">
    <source>
        <dbReference type="Ensembl" id="ENSCSEP00000002176.1"/>
    </source>
</evidence>
<dbReference type="GO" id="GO:0003724">
    <property type="term" value="F:RNA helicase activity"/>
    <property type="evidence" value="ECO:0007669"/>
    <property type="project" value="UniProtKB-EC"/>
</dbReference>
<evidence type="ECO:0000256" key="3">
    <source>
        <dbReference type="ARBA" id="ARBA00008792"/>
    </source>
</evidence>
<evidence type="ECO:0000256" key="13">
    <source>
        <dbReference type="ARBA" id="ARBA00023158"/>
    </source>
</evidence>
<dbReference type="InterPro" id="IPR001650">
    <property type="entry name" value="Helicase_C-like"/>
</dbReference>
<evidence type="ECO:0000259" key="20">
    <source>
        <dbReference type="PROSITE" id="PS51192"/>
    </source>
</evidence>
<evidence type="ECO:0000256" key="8">
    <source>
        <dbReference type="ARBA" id="ARBA00022782"/>
    </source>
</evidence>
<dbReference type="GO" id="GO:0005634">
    <property type="term" value="C:nucleus"/>
    <property type="evidence" value="ECO:0007669"/>
    <property type="project" value="UniProtKB-SubCell"/>
</dbReference>
<keyword evidence="5" id="KW-0217">Developmental protein</keyword>
<accession>A0A3P8UNC6</accession>
<name>A0A3P8UNC6_CYNSE</name>
<evidence type="ECO:0000259" key="19">
    <source>
        <dbReference type="PROSITE" id="PS50304"/>
    </source>
</evidence>
<dbReference type="CDD" id="cd18791">
    <property type="entry name" value="SF2_C_RHA"/>
    <property type="match status" value="1"/>
</dbReference>
<keyword evidence="8" id="KW-0221">Differentiation</keyword>
<evidence type="ECO:0000256" key="10">
    <source>
        <dbReference type="ARBA" id="ARBA00022806"/>
    </source>
</evidence>
<dbReference type="GO" id="GO:0030154">
    <property type="term" value="P:cell differentiation"/>
    <property type="evidence" value="ECO:0007669"/>
    <property type="project" value="UniProtKB-KW"/>
</dbReference>
<evidence type="ECO:0000256" key="2">
    <source>
        <dbReference type="ARBA" id="ARBA00004496"/>
    </source>
</evidence>
<evidence type="ECO:0000256" key="7">
    <source>
        <dbReference type="ARBA" id="ARBA00022741"/>
    </source>
</evidence>
<sequence>MLNTNAMKTNKFQISDWFTSGATFAKVKLMEEATEKDVDEAASEVSAAPPTLGSYEYPSLPITKYRQQLISFIEHNSVVIVRGCTGSGKTTQLPQFILDHYSEKNAPCNIVVTQPRKIGATSIARWVASQRKCTLGSLVGYQVGLEKMATEHTRLIYMTTGVLLQKVVSVKCLTEFSHIFIDEVHERTEELDFLILVLRKLLHSNSRFVKIILMSATINCKQFAEYFATPVRGTMNPAYVFEVEGAPYAVEQFYLDDLQHLLPSKTVTFTLDDPCISWELYNLALSLIQSFDEEAHKHSGVTSPERGSVLVFLPGLYEINYMKEALAKLVHKRLQVYSLHSTVLQEEQNGVFLLPVPGYRKVILSTNIAESSVTVPDVKYVIDFCMARHMVCDPDTNYQSLRLTWASKTNCNQRRGRAGRVSKGYCYRLVTQDFWKNDIPDYMIPEMLLAPLAAIVLKVKLLDMGDPRSLLSSALSPPNIYDIVRTVLQLKMIGALSAKCGGTAGNEDGDLTFLGRVLARLPVDLHLGKMIVLGHVFGCLDECLIIAASNSLKSFFAIPSMQQLAGHRSVTHSSDELDWGKENFIQIRRIKEVAELYEDLKKRVAQFNMLVPEDSQPSDYTSTHRQKFILQVVIAGAYYPNYFIQGEIDEELACKELICLDPRTTLRSLPPYSFLYYKQLQSLFRLCGQVKNIYFDSSRAYVEFYRTSQDSGVLPEVSLALLLAQQKSRLELSVYPTELIEKCAGNRSSTPNQSIDLVRARNSSTDPEKLPPNRLFVVNITEVIEVGRFWGFLSDEASLEKQRVLTAEINRHTLTPLSVSLYPNLMCLAPYSENSDQSLYYRAKILHTRGSSVEVFFLDFGNREVVSCSGLRELPSDFLSQPFMAHEFQVCGMRPSTQSIILGKQWSSKARDFFHTLVKGNTLLVSLYSFLHNVMRVHLFINAKATNTSVVDLLVKEGHAIKVEECFASKQHHEDLMSLYKKVEAGTYVPSVIKGYWKDRNQAEKNLIDDLIAHFSKNGQSYAPLPDKGQPETERLLQVRFKSLHSTTLRLLIFFLSLFWSVMLFRSVMVDKYSINSLALNPNLHYKHQRMLVAGTVSVSSTGSHFLLRDTSLMPDIPGLPALLTMLFTPVMELRMNEEGTCYTGALCGLGWDAHSQEAMLPDHDMELTFDVMLDVEDIIEINALRVAINRLMCEGPSGTLHLGPNKISRLQEDCREQLISLFIKSSPRKNIAPIYYEKWGKWNQVDPSVRMEMAEPSSRNMGGAVYQLHPITLLNP</sequence>
<keyword evidence="23" id="KW-1185">Reference proteome</keyword>
<dbReference type="Pfam" id="PF00271">
    <property type="entry name" value="Helicase_C"/>
    <property type="match status" value="1"/>
</dbReference>
<evidence type="ECO:0000256" key="1">
    <source>
        <dbReference type="ARBA" id="ARBA00004123"/>
    </source>
</evidence>
<dbReference type="GO" id="GO:0031047">
    <property type="term" value="P:regulatory ncRNA-mediated gene silencing"/>
    <property type="evidence" value="ECO:0007669"/>
    <property type="project" value="UniProtKB-KW"/>
</dbReference>
<dbReference type="PROSITE" id="PS50304">
    <property type="entry name" value="TUDOR"/>
    <property type="match status" value="1"/>
</dbReference>
<dbReference type="Gene3D" id="2.40.50.90">
    <property type="match status" value="1"/>
</dbReference>
<evidence type="ECO:0000259" key="21">
    <source>
        <dbReference type="PROSITE" id="PS51194"/>
    </source>
</evidence>
<dbReference type="InterPro" id="IPR007502">
    <property type="entry name" value="Helicase-assoc_dom"/>
</dbReference>
<comment type="subcellular location">
    <subcellularLocation>
        <location evidence="2">Cytoplasm</location>
    </subcellularLocation>
    <subcellularLocation>
        <location evidence="1">Nucleus</location>
    </subcellularLocation>
</comment>
<keyword evidence="7" id="KW-0547">Nucleotide-binding</keyword>
<dbReference type="GO" id="GO:0007283">
    <property type="term" value="P:spermatogenesis"/>
    <property type="evidence" value="ECO:0007669"/>
    <property type="project" value="UniProtKB-KW"/>
</dbReference>
<dbReference type="SMART" id="SM00490">
    <property type="entry name" value="HELICc"/>
    <property type="match status" value="1"/>
</dbReference>
<evidence type="ECO:0000256" key="5">
    <source>
        <dbReference type="ARBA" id="ARBA00022473"/>
    </source>
</evidence>
<evidence type="ECO:0000256" key="9">
    <source>
        <dbReference type="ARBA" id="ARBA00022801"/>
    </source>
</evidence>
<keyword evidence="6" id="KW-0963">Cytoplasm</keyword>
<keyword evidence="13" id="KW-0943">RNA-mediated gene silencing</keyword>
<evidence type="ECO:0000256" key="16">
    <source>
        <dbReference type="ARBA" id="ARBA00047984"/>
    </source>
</evidence>
<dbReference type="InterPro" id="IPR002464">
    <property type="entry name" value="DNA/RNA_helicase_DEAH_CS"/>
</dbReference>
<dbReference type="GO" id="GO:0005524">
    <property type="term" value="F:ATP binding"/>
    <property type="evidence" value="ECO:0007669"/>
    <property type="project" value="UniProtKB-KW"/>
</dbReference>
<keyword evidence="12" id="KW-0744">Spermatogenesis</keyword>
<dbReference type="InterPro" id="IPR048333">
    <property type="entry name" value="HA2_WH"/>
</dbReference>
<keyword evidence="9" id="KW-0378">Hydrolase</keyword>
<dbReference type="PROSITE" id="PS00690">
    <property type="entry name" value="DEAH_ATP_HELICASE"/>
    <property type="match status" value="1"/>
</dbReference>
<dbReference type="GO" id="GO:0005737">
    <property type="term" value="C:cytoplasm"/>
    <property type="evidence" value="ECO:0007669"/>
    <property type="project" value="UniProtKB-SubCell"/>
</dbReference>
<dbReference type="AlphaFoldDB" id="A0A3P8UNC6"/>
<dbReference type="InterPro" id="IPR014001">
    <property type="entry name" value="Helicase_ATP-bd"/>
</dbReference>
<dbReference type="Pfam" id="PF04408">
    <property type="entry name" value="WHD_HA2"/>
    <property type="match status" value="1"/>
</dbReference>
<dbReference type="FunFam" id="3.40.50.300:FF:000946">
    <property type="entry name" value="putative ATP-dependent RNA helicase TDRD9"/>
    <property type="match status" value="1"/>
</dbReference>
<dbReference type="GO" id="GO:0003723">
    <property type="term" value="F:RNA binding"/>
    <property type="evidence" value="ECO:0007669"/>
    <property type="project" value="TreeGrafter"/>
</dbReference>
<comment type="similarity">
    <text evidence="3">Belongs to the DEAD box helicase family. DEAH subfamily.</text>
</comment>
<dbReference type="GO" id="GO:0051321">
    <property type="term" value="P:meiotic cell cycle"/>
    <property type="evidence" value="ECO:0007669"/>
    <property type="project" value="UniProtKB-KW"/>
</dbReference>
<dbReference type="EC" id="3.6.4.13" evidence="4"/>
<keyword evidence="11" id="KW-0067">ATP-binding</keyword>
<dbReference type="PROSITE" id="PS51194">
    <property type="entry name" value="HELICASE_CTER"/>
    <property type="match status" value="1"/>
</dbReference>
<dbReference type="Ensembl" id="ENSCSET00000002214.1">
    <property type="protein sequence ID" value="ENSCSEP00000002176.1"/>
    <property type="gene ID" value="ENSCSEG00000001411.1"/>
</dbReference>
<evidence type="ECO:0000256" key="18">
    <source>
        <dbReference type="ARBA" id="ARBA00081664"/>
    </source>
</evidence>
<dbReference type="Gene3D" id="1.20.120.1080">
    <property type="match status" value="1"/>
</dbReference>
<dbReference type="SUPFAM" id="SSF63748">
    <property type="entry name" value="Tudor/PWWP/MBT"/>
    <property type="match status" value="1"/>
</dbReference>
<dbReference type="Gene3D" id="2.30.30.140">
    <property type="match status" value="1"/>
</dbReference>
<reference evidence="22" key="3">
    <citation type="submission" date="2025-09" db="UniProtKB">
        <authorList>
            <consortium name="Ensembl"/>
        </authorList>
    </citation>
    <scope>IDENTIFICATION</scope>
</reference>
<dbReference type="SUPFAM" id="SSF52540">
    <property type="entry name" value="P-loop containing nucleoside triphosphate hydrolases"/>
    <property type="match status" value="1"/>
</dbReference>
<dbReference type="SMART" id="SM00333">
    <property type="entry name" value="TUDOR"/>
    <property type="match status" value="1"/>
</dbReference>
<dbReference type="SMART" id="SM00487">
    <property type="entry name" value="DEXDc"/>
    <property type="match status" value="1"/>
</dbReference>
<keyword evidence="10" id="KW-0347">Helicase</keyword>
<organism evidence="22 23">
    <name type="scientific">Cynoglossus semilaevis</name>
    <name type="common">Tongue sole</name>
    <dbReference type="NCBI Taxonomy" id="244447"/>
    <lineage>
        <taxon>Eukaryota</taxon>
        <taxon>Metazoa</taxon>
        <taxon>Chordata</taxon>
        <taxon>Craniata</taxon>
        <taxon>Vertebrata</taxon>
        <taxon>Euteleostomi</taxon>
        <taxon>Actinopterygii</taxon>
        <taxon>Neopterygii</taxon>
        <taxon>Teleostei</taxon>
        <taxon>Neoteleostei</taxon>
        <taxon>Acanthomorphata</taxon>
        <taxon>Carangaria</taxon>
        <taxon>Pleuronectiformes</taxon>
        <taxon>Pleuronectoidei</taxon>
        <taxon>Cynoglossidae</taxon>
        <taxon>Cynoglossinae</taxon>
        <taxon>Cynoglossus</taxon>
    </lineage>
</organism>
<proteinExistence type="inferred from homology"/>
<evidence type="ECO:0000256" key="4">
    <source>
        <dbReference type="ARBA" id="ARBA00012552"/>
    </source>
</evidence>
<comment type="catalytic activity">
    <reaction evidence="16">
        <text>ATP + H2O = ADP + phosphate + H(+)</text>
        <dbReference type="Rhea" id="RHEA:13065"/>
        <dbReference type="ChEBI" id="CHEBI:15377"/>
        <dbReference type="ChEBI" id="CHEBI:15378"/>
        <dbReference type="ChEBI" id="CHEBI:30616"/>
        <dbReference type="ChEBI" id="CHEBI:43474"/>
        <dbReference type="ChEBI" id="CHEBI:456216"/>
        <dbReference type="EC" id="3.6.4.13"/>
    </reaction>
</comment>
<protein>
    <recommendedName>
        <fullName evidence="17">ATP-dependent RNA helicase TDRD9</fullName>
        <ecNumber evidence="4">3.6.4.13</ecNumber>
    </recommendedName>
    <alternativeName>
        <fullName evidence="18">Tudor domain-containing protein 9</fullName>
    </alternativeName>
</protein>
<dbReference type="InterPro" id="IPR002999">
    <property type="entry name" value="Tudor"/>
</dbReference>
<dbReference type="Pfam" id="PF21010">
    <property type="entry name" value="HA2_C"/>
    <property type="match status" value="1"/>
</dbReference>
<evidence type="ECO:0000256" key="15">
    <source>
        <dbReference type="ARBA" id="ARBA00023254"/>
    </source>
</evidence>
<dbReference type="SMART" id="SM00847">
    <property type="entry name" value="HA2"/>
    <property type="match status" value="1"/>
</dbReference>
<dbReference type="InterPro" id="IPR035437">
    <property type="entry name" value="SNase_OB-fold_sf"/>
</dbReference>
<dbReference type="PROSITE" id="PS51192">
    <property type="entry name" value="HELICASE_ATP_BIND_1"/>
    <property type="match status" value="1"/>
</dbReference>
<feature type="domain" description="Helicase ATP-binding" evidence="20">
    <location>
        <begin position="70"/>
        <end position="236"/>
    </location>
</feature>
<dbReference type="InterPro" id="IPR011545">
    <property type="entry name" value="DEAD/DEAH_box_helicase_dom"/>
</dbReference>
<evidence type="ECO:0000256" key="12">
    <source>
        <dbReference type="ARBA" id="ARBA00022871"/>
    </source>
</evidence>
<evidence type="ECO:0000256" key="17">
    <source>
        <dbReference type="ARBA" id="ARBA00074173"/>
    </source>
</evidence>
<dbReference type="PANTHER" id="PTHR18934">
    <property type="entry name" value="ATP-DEPENDENT RNA HELICASE"/>
    <property type="match status" value="1"/>
</dbReference>
<dbReference type="FunFam" id="3.40.50.300:FF:001113">
    <property type="entry name" value="ATP-dependent RNA helicase TDRD9"/>
    <property type="match status" value="1"/>
</dbReference>
<keyword evidence="14" id="KW-0539">Nucleus</keyword>
<evidence type="ECO:0000256" key="6">
    <source>
        <dbReference type="ARBA" id="ARBA00022490"/>
    </source>
</evidence>
<feature type="domain" description="Tudor" evidence="19">
    <location>
        <begin position="820"/>
        <end position="881"/>
    </location>
</feature>
<dbReference type="GO" id="GO:0016787">
    <property type="term" value="F:hydrolase activity"/>
    <property type="evidence" value="ECO:0007669"/>
    <property type="project" value="UniProtKB-KW"/>
</dbReference>
<dbReference type="Pfam" id="PF00567">
    <property type="entry name" value="TUDOR"/>
    <property type="match status" value="1"/>
</dbReference>
<dbReference type="GeneTree" id="ENSGT00940000157035"/>
<evidence type="ECO:0000313" key="23">
    <source>
        <dbReference type="Proteomes" id="UP000265120"/>
    </source>
</evidence>
<evidence type="ECO:0000256" key="14">
    <source>
        <dbReference type="ARBA" id="ARBA00023242"/>
    </source>
</evidence>
<reference evidence="22" key="2">
    <citation type="submission" date="2025-08" db="UniProtKB">
        <authorList>
            <consortium name="Ensembl"/>
        </authorList>
    </citation>
    <scope>IDENTIFICATION</scope>
</reference>
<reference evidence="22 23" key="1">
    <citation type="journal article" date="2014" name="Nat. Genet.">
        <title>Whole-genome sequence of a flatfish provides insights into ZW sex chromosome evolution and adaptation to a benthic lifestyle.</title>
        <authorList>
            <person name="Chen S."/>
            <person name="Zhang G."/>
            <person name="Shao C."/>
            <person name="Huang Q."/>
            <person name="Liu G."/>
            <person name="Zhang P."/>
            <person name="Song W."/>
            <person name="An N."/>
            <person name="Chalopin D."/>
            <person name="Volff J.N."/>
            <person name="Hong Y."/>
            <person name="Li Q."/>
            <person name="Sha Z."/>
            <person name="Zhou H."/>
            <person name="Xie M."/>
            <person name="Yu Q."/>
            <person name="Liu Y."/>
            <person name="Xiang H."/>
            <person name="Wang N."/>
            <person name="Wu K."/>
            <person name="Yang C."/>
            <person name="Zhou Q."/>
            <person name="Liao X."/>
            <person name="Yang L."/>
            <person name="Hu Q."/>
            <person name="Zhang J."/>
            <person name="Meng L."/>
            <person name="Jin L."/>
            <person name="Tian Y."/>
            <person name="Lian J."/>
            <person name="Yang J."/>
            <person name="Miao G."/>
            <person name="Liu S."/>
            <person name="Liang Z."/>
            <person name="Yan F."/>
            <person name="Li Y."/>
            <person name="Sun B."/>
            <person name="Zhang H."/>
            <person name="Zhang J."/>
            <person name="Zhu Y."/>
            <person name="Du M."/>
            <person name="Zhao Y."/>
            <person name="Schartl M."/>
            <person name="Tang Q."/>
            <person name="Wang J."/>
        </authorList>
    </citation>
    <scope>NUCLEOTIDE SEQUENCE</scope>
</reference>
<dbReference type="CDD" id="cd17988">
    <property type="entry name" value="DEXHc_TDRD9"/>
    <property type="match status" value="1"/>
</dbReference>
<dbReference type="InterPro" id="IPR027417">
    <property type="entry name" value="P-loop_NTPase"/>
</dbReference>
<dbReference type="Pfam" id="PF00270">
    <property type="entry name" value="DEAD"/>
    <property type="match status" value="1"/>
</dbReference>
<feature type="domain" description="Helicase C-terminal" evidence="21">
    <location>
        <begin position="286"/>
        <end position="463"/>
    </location>
</feature>
<keyword evidence="15" id="KW-0469">Meiosis</keyword>
<evidence type="ECO:0000256" key="11">
    <source>
        <dbReference type="ARBA" id="ARBA00022840"/>
    </source>
</evidence>
<dbReference type="PANTHER" id="PTHR18934:SF113">
    <property type="entry name" value="ATP-DEPENDENT RNA HELICASE TDRD9"/>
    <property type="match status" value="1"/>
</dbReference>
<dbReference type="Gene3D" id="3.40.50.300">
    <property type="entry name" value="P-loop containing nucleotide triphosphate hydrolases"/>
    <property type="match status" value="2"/>
</dbReference>
<dbReference type="Proteomes" id="UP000265120">
    <property type="component" value="Chromosome 1"/>
</dbReference>